<gene>
    <name evidence="1" type="ORF">BQ4739_LOCUS7713</name>
</gene>
<evidence type="ECO:0000313" key="2">
    <source>
        <dbReference type="Proteomes" id="UP000256970"/>
    </source>
</evidence>
<evidence type="ECO:0000313" key="1">
    <source>
        <dbReference type="EMBL" id="SZX67307.1"/>
    </source>
</evidence>
<reference evidence="1 2" key="1">
    <citation type="submission" date="2016-10" db="EMBL/GenBank/DDBJ databases">
        <authorList>
            <person name="Cai Z."/>
        </authorList>
    </citation>
    <scope>NUCLEOTIDE SEQUENCE [LARGE SCALE GENOMIC DNA]</scope>
</reference>
<accession>A0A383VP57</accession>
<sequence length="201" mass="20922">MQLGIWLQSPATHLQLSSSPQQLSKVATGFAAAAGKLLLHLAASKQYSNSSSSSAASSRSSSRDSIAPQILPLLLRALVIVLQEAQAGVAYAAYDASGLFTALAAGMKWTAAQLQQQQQQPDAAAADSLFMLAESQLMACTRCGCPSPVLDAAAPAAAASKAPGPNGLVLPAAQLAWALLQSLQPRRSSTGQQWPPRQCRW</sequence>
<organism evidence="1 2">
    <name type="scientific">Tetradesmus obliquus</name>
    <name type="common">Green alga</name>
    <name type="synonym">Acutodesmus obliquus</name>
    <dbReference type="NCBI Taxonomy" id="3088"/>
    <lineage>
        <taxon>Eukaryota</taxon>
        <taxon>Viridiplantae</taxon>
        <taxon>Chlorophyta</taxon>
        <taxon>core chlorophytes</taxon>
        <taxon>Chlorophyceae</taxon>
        <taxon>CS clade</taxon>
        <taxon>Sphaeropleales</taxon>
        <taxon>Scenedesmaceae</taxon>
        <taxon>Tetradesmus</taxon>
    </lineage>
</organism>
<name>A0A383VP57_TETOB</name>
<proteinExistence type="predicted"/>
<dbReference type="AlphaFoldDB" id="A0A383VP57"/>
<dbReference type="EMBL" id="FNXT01000785">
    <property type="protein sequence ID" value="SZX67307.1"/>
    <property type="molecule type" value="Genomic_DNA"/>
</dbReference>
<dbReference type="Proteomes" id="UP000256970">
    <property type="component" value="Unassembled WGS sequence"/>
</dbReference>
<protein>
    <submittedName>
        <fullName evidence="1">Uncharacterized protein</fullName>
    </submittedName>
</protein>
<keyword evidence="2" id="KW-1185">Reference proteome</keyword>